<evidence type="ECO:0000256" key="3">
    <source>
        <dbReference type="ARBA" id="ARBA00008397"/>
    </source>
</evidence>
<dbReference type="AlphaFoldDB" id="A0A5B8ML26"/>
<dbReference type="GO" id="GO:0019698">
    <property type="term" value="P:D-galacturonate catabolic process"/>
    <property type="evidence" value="ECO:0007669"/>
    <property type="project" value="TreeGrafter"/>
</dbReference>
<dbReference type="OrthoDB" id="5466618at2759"/>
<dbReference type="Pfam" id="PF02614">
    <property type="entry name" value="UxaC"/>
    <property type="match status" value="1"/>
</dbReference>
<dbReference type="EMBL" id="CP031036">
    <property type="protein sequence ID" value="QDZ20072.1"/>
    <property type="molecule type" value="Genomic_DNA"/>
</dbReference>
<gene>
    <name evidence="9" type="ORF">A3770_03p25900</name>
</gene>
<dbReference type="Gene3D" id="3.20.20.140">
    <property type="entry name" value="Metal-dependent hydrolases"/>
    <property type="match status" value="1"/>
</dbReference>
<name>A0A5B8ML26_9CHLO</name>
<feature type="region of interest" description="Disordered" evidence="7">
    <location>
        <begin position="1"/>
        <end position="114"/>
    </location>
</feature>
<dbReference type="UniPathway" id="UPA00246"/>
<evidence type="ECO:0000256" key="6">
    <source>
        <dbReference type="ARBA" id="ARBA00023235"/>
    </source>
</evidence>
<dbReference type="EC" id="5.3.1.12" evidence="4"/>
<feature type="compositionally biased region" description="Basic residues" evidence="7">
    <location>
        <begin position="1"/>
        <end position="12"/>
    </location>
</feature>
<keyword evidence="6 9" id="KW-0413">Isomerase</keyword>
<comment type="similarity">
    <text evidence="3">Belongs to the metallo-dependent hydrolases superfamily. Uronate isomerase family.</text>
</comment>
<evidence type="ECO:0000256" key="7">
    <source>
        <dbReference type="SAM" id="MobiDB-lite"/>
    </source>
</evidence>
<comment type="catalytic activity">
    <reaction evidence="1">
        <text>D-glucuronate = D-fructuronate</text>
        <dbReference type="Rhea" id="RHEA:13049"/>
        <dbReference type="ChEBI" id="CHEBI:58720"/>
        <dbReference type="ChEBI" id="CHEBI:59863"/>
        <dbReference type="EC" id="5.3.1.12"/>
    </reaction>
</comment>
<feature type="transmembrane region" description="Helical" evidence="8">
    <location>
        <begin position="123"/>
        <end position="147"/>
    </location>
</feature>
<dbReference type="GO" id="GO:0042840">
    <property type="term" value="P:D-glucuronate catabolic process"/>
    <property type="evidence" value="ECO:0007669"/>
    <property type="project" value="TreeGrafter"/>
</dbReference>
<evidence type="ECO:0000256" key="4">
    <source>
        <dbReference type="ARBA" id="ARBA00012546"/>
    </source>
</evidence>
<dbReference type="STRING" id="1764295.A0A5B8ML26"/>
<dbReference type="PANTHER" id="PTHR30068">
    <property type="entry name" value="URONATE ISOMERASE"/>
    <property type="match status" value="1"/>
</dbReference>
<feature type="compositionally biased region" description="Basic residues" evidence="7">
    <location>
        <begin position="76"/>
        <end position="89"/>
    </location>
</feature>
<evidence type="ECO:0000256" key="5">
    <source>
        <dbReference type="ARBA" id="ARBA00020555"/>
    </source>
</evidence>
<dbReference type="Proteomes" id="UP000316726">
    <property type="component" value="Chromosome 3"/>
</dbReference>
<organism evidence="9 10">
    <name type="scientific">Chloropicon primus</name>
    <dbReference type="NCBI Taxonomy" id="1764295"/>
    <lineage>
        <taxon>Eukaryota</taxon>
        <taxon>Viridiplantae</taxon>
        <taxon>Chlorophyta</taxon>
        <taxon>Chloropicophyceae</taxon>
        <taxon>Chloropicales</taxon>
        <taxon>Chloropicaceae</taxon>
        <taxon>Chloropicon</taxon>
    </lineage>
</organism>
<feature type="region of interest" description="Disordered" evidence="7">
    <location>
        <begin position="162"/>
        <end position="184"/>
    </location>
</feature>
<feature type="compositionally biased region" description="Basic and acidic residues" evidence="7">
    <location>
        <begin position="99"/>
        <end position="114"/>
    </location>
</feature>
<comment type="pathway">
    <text evidence="2">Carbohydrate metabolism; pentose and glucuronate interconversion.</text>
</comment>
<protein>
    <recommendedName>
        <fullName evidence="5">Uronate isomerase</fullName>
        <ecNumber evidence="4">5.3.1.12</ecNumber>
    </recommendedName>
</protein>
<feature type="compositionally biased region" description="Basic and acidic residues" evidence="7">
    <location>
        <begin position="24"/>
        <end position="33"/>
    </location>
</feature>
<dbReference type="InterPro" id="IPR032466">
    <property type="entry name" value="Metal_Hydrolase"/>
</dbReference>
<accession>A0A5B8ML26</accession>
<keyword evidence="8" id="KW-0472">Membrane</keyword>
<evidence type="ECO:0000256" key="8">
    <source>
        <dbReference type="SAM" id="Phobius"/>
    </source>
</evidence>
<feature type="compositionally biased region" description="Basic and acidic residues" evidence="7">
    <location>
        <begin position="46"/>
        <end position="64"/>
    </location>
</feature>
<dbReference type="Gene3D" id="1.10.2020.10">
    <property type="entry name" value="uronate isomerase, domain 2, chain A"/>
    <property type="match status" value="1"/>
</dbReference>
<dbReference type="SUPFAM" id="SSF51556">
    <property type="entry name" value="Metallo-dependent hydrolases"/>
    <property type="match status" value="1"/>
</dbReference>
<evidence type="ECO:0000256" key="1">
    <source>
        <dbReference type="ARBA" id="ARBA00001165"/>
    </source>
</evidence>
<sequence>MVTTRRSTRRRGKAEEVEGILNGYHHDDEDRGETAPLKVGAKGTTTRREKVDGVTRGGERERGKRAASLSPTQARGRAKTSRKAQRARRLSSPSCEGRVVGDEQGSRPAGAERKAERSPCCTLGCCARVVLAPLAFAFLGLFLLLLLSSASFKIQYNGVGGRRPNEVSAEECPSPVDPNQEDHSNESKMVMLRDLLLEEAGSENVSKGAEDYFGLREGKMAVEVFSKNIESIVDSANTYVSKGLVALASGIAKPSFIALLEEEYRFFDSNNNQRRMAYKLFKSVETLPIISPYSQASSADIFFKNVSTGLEAFGSPTKIFVNSDKSVVRFLQSQKGLNASHLLREDATESEQRRLWQVLGEKFHLLLGTSSRMWIEQTLMSIFGIHDPLDGESAQHIYDLLVFKLNSTEYSPRRLSEHFNLEMLGMSFPASGRIDMMGNATVVSEGGEEVSVGGEIGVIEGVKPTFMPDKLFNLKDTEWKANVNMLGEGTSVKIDSYSNFLKALEIRRKQFKELGSVATFQETRVPKAELTALPEMEALFAAALSGRTSDKDLQIFQNHMLMEMARMSVEDGLVMQLHTGLERNYQRGQQTSKGGSKDAAEAPVEVDIPIAVDFSHGLQSLLNTYGNHPNLTLVLFTHDESTYSRELAPLAVQYQSINVGSPLWFHENPEGIRGFLDSVVGLCGISNLAGYIDNAHHFLQIPSRHKIWRKVVSDWVAKLVLEGRIQEKDAFDLAKQLAYTAVKRTYNV</sequence>
<keyword evidence="8" id="KW-0812">Transmembrane</keyword>
<reference evidence="9 10" key="1">
    <citation type="submission" date="2018-07" db="EMBL/GenBank/DDBJ databases">
        <title>The complete nuclear genome of the prasinophyte Chloropicon primus (CCMP1205).</title>
        <authorList>
            <person name="Pombert J.-F."/>
            <person name="Otis C."/>
            <person name="Turmel M."/>
            <person name="Lemieux C."/>
        </authorList>
    </citation>
    <scope>NUCLEOTIDE SEQUENCE [LARGE SCALE GENOMIC DNA]</scope>
    <source>
        <strain evidence="9 10">CCMP1205</strain>
    </source>
</reference>
<keyword evidence="10" id="KW-1185">Reference proteome</keyword>
<dbReference type="GO" id="GO:0008880">
    <property type="term" value="F:glucuronate isomerase activity"/>
    <property type="evidence" value="ECO:0007669"/>
    <property type="project" value="UniProtKB-EC"/>
</dbReference>
<proteinExistence type="inferred from homology"/>
<evidence type="ECO:0000256" key="2">
    <source>
        <dbReference type="ARBA" id="ARBA00004892"/>
    </source>
</evidence>
<dbReference type="InterPro" id="IPR003766">
    <property type="entry name" value="Uronate_isomerase"/>
</dbReference>
<dbReference type="PANTHER" id="PTHR30068:SF4">
    <property type="entry name" value="URONATE ISOMERASE"/>
    <property type="match status" value="1"/>
</dbReference>
<evidence type="ECO:0000313" key="9">
    <source>
        <dbReference type="EMBL" id="QDZ20072.1"/>
    </source>
</evidence>
<evidence type="ECO:0000313" key="10">
    <source>
        <dbReference type="Proteomes" id="UP000316726"/>
    </source>
</evidence>
<keyword evidence="8" id="KW-1133">Transmembrane helix</keyword>